<keyword evidence="2" id="KW-1185">Reference proteome</keyword>
<dbReference type="Proteomes" id="UP001163321">
    <property type="component" value="Chromosome 13"/>
</dbReference>
<name>A0ACC0WG07_9STRA</name>
<evidence type="ECO:0000313" key="2">
    <source>
        <dbReference type="Proteomes" id="UP001163321"/>
    </source>
</evidence>
<sequence length="124" mass="13254">MRDQLPAASLPSAHTEVTETGQCGVAAALLVDDANIIYSDAQLQRNPRTVASMSDCEREASADVPGVQSHSSISRRVSLLQWGRTVATKEEAVQADGNTNTSREGREGTRSRAGQKGKQQLDCV</sequence>
<gene>
    <name evidence="1" type="ORF">PsorP6_012646</name>
</gene>
<dbReference type="EMBL" id="CM047592">
    <property type="protein sequence ID" value="KAI9917231.1"/>
    <property type="molecule type" value="Genomic_DNA"/>
</dbReference>
<reference evidence="1 2" key="1">
    <citation type="journal article" date="2022" name="bioRxiv">
        <title>The genome of the oomycete Peronosclerospora sorghi, a cosmopolitan pathogen of maize and sorghum, is inflated with dispersed pseudogenes.</title>
        <authorList>
            <person name="Fletcher K."/>
            <person name="Martin F."/>
            <person name="Isakeit T."/>
            <person name="Cavanaugh K."/>
            <person name="Magill C."/>
            <person name="Michelmore R."/>
        </authorList>
    </citation>
    <scope>NUCLEOTIDE SEQUENCE [LARGE SCALE GENOMIC DNA]</scope>
    <source>
        <strain evidence="1">P6</strain>
    </source>
</reference>
<comment type="caution">
    <text evidence="1">The sequence shown here is derived from an EMBL/GenBank/DDBJ whole genome shotgun (WGS) entry which is preliminary data.</text>
</comment>
<accession>A0ACC0WG07</accession>
<organism evidence="1 2">
    <name type="scientific">Peronosclerospora sorghi</name>
    <dbReference type="NCBI Taxonomy" id="230839"/>
    <lineage>
        <taxon>Eukaryota</taxon>
        <taxon>Sar</taxon>
        <taxon>Stramenopiles</taxon>
        <taxon>Oomycota</taxon>
        <taxon>Peronosporomycetes</taxon>
        <taxon>Peronosporales</taxon>
        <taxon>Peronosporaceae</taxon>
        <taxon>Peronosclerospora</taxon>
    </lineage>
</organism>
<protein>
    <submittedName>
        <fullName evidence="1">Uncharacterized protein</fullName>
    </submittedName>
</protein>
<proteinExistence type="predicted"/>
<evidence type="ECO:0000313" key="1">
    <source>
        <dbReference type="EMBL" id="KAI9917231.1"/>
    </source>
</evidence>